<dbReference type="GeneID" id="74896923"/>
<dbReference type="KEGG" id="ani:ANIA_11319"/>
<dbReference type="RefSeq" id="XP_050468760.1">
    <property type="nucleotide sequence ID" value="XM_050612901.1"/>
</dbReference>
<proteinExistence type="predicted"/>
<evidence type="ECO:0000313" key="1">
    <source>
        <dbReference type="EMBL" id="CBF85770.1"/>
    </source>
</evidence>
<protein>
    <submittedName>
        <fullName evidence="1">Uncharacterized protein</fullName>
    </submittedName>
</protein>
<name>C8VKJ3_EMENI</name>
<reference evidence="2" key="2">
    <citation type="journal article" date="2009" name="Fungal Genet. Biol.">
        <title>The 2008 update of the Aspergillus nidulans genome annotation: a community effort.</title>
        <authorList>
            <person name="Wortman J.R."/>
            <person name="Gilsenan J.M."/>
            <person name="Joardar V."/>
            <person name="Deegan J."/>
            <person name="Clutterbuck J."/>
            <person name="Andersen M.R."/>
            <person name="Archer D."/>
            <person name="Bencina M."/>
            <person name="Braus G."/>
            <person name="Coutinho P."/>
            <person name="von Dohren H."/>
            <person name="Doonan J."/>
            <person name="Driessen A.J."/>
            <person name="Durek P."/>
            <person name="Espeso E."/>
            <person name="Fekete E."/>
            <person name="Flipphi M."/>
            <person name="Estrada C.G."/>
            <person name="Geysens S."/>
            <person name="Goldman G."/>
            <person name="de Groot P.W."/>
            <person name="Hansen K."/>
            <person name="Harris S.D."/>
            <person name="Heinekamp T."/>
            <person name="Helmstaedt K."/>
            <person name="Henrissat B."/>
            <person name="Hofmann G."/>
            <person name="Homan T."/>
            <person name="Horio T."/>
            <person name="Horiuchi H."/>
            <person name="James S."/>
            <person name="Jones M."/>
            <person name="Karaffa L."/>
            <person name="Karanyi Z."/>
            <person name="Kato M."/>
            <person name="Keller N."/>
            <person name="Kelly D.E."/>
            <person name="Kiel J.A."/>
            <person name="Kim J.M."/>
            <person name="van der Klei I.J."/>
            <person name="Klis F.M."/>
            <person name="Kovalchuk A."/>
            <person name="Krasevec N."/>
            <person name="Kubicek C.P."/>
            <person name="Liu B."/>
            <person name="Maccabe A."/>
            <person name="Meyer V."/>
            <person name="Mirabito P."/>
            <person name="Miskei M."/>
            <person name="Mos M."/>
            <person name="Mullins J."/>
            <person name="Nelson D.R."/>
            <person name="Nielsen J."/>
            <person name="Oakley B.R."/>
            <person name="Osmani S.A."/>
            <person name="Pakula T."/>
            <person name="Paszewski A."/>
            <person name="Paulsen I."/>
            <person name="Pilsyk S."/>
            <person name="Pocsi I."/>
            <person name="Punt P.J."/>
            <person name="Ram A.F."/>
            <person name="Ren Q."/>
            <person name="Robellet X."/>
            <person name="Robson G."/>
            <person name="Seiboth B."/>
            <person name="van Solingen P."/>
            <person name="Specht T."/>
            <person name="Sun J."/>
            <person name="Taheri-Talesh N."/>
            <person name="Takeshita N."/>
            <person name="Ussery D."/>
            <person name="vanKuyk P.A."/>
            <person name="Visser H."/>
            <person name="van de Vondervoort P.J."/>
            <person name="de Vries R.P."/>
            <person name="Walton J."/>
            <person name="Xiang X."/>
            <person name="Xiong Y."/>
            <person name="Zeng A.P."/>
            <person name="Brandt B.W."/>
            <person name="Cornell M.J."/>
            <person name="van den Hondel C.A."/>
            <person name="Visser J."/>
            <person name="Oliver S.G."/>
            <person name="Turner G."/>
        </authorList>
    </citation>
    <scope>GENOME REANNOTATION</scope>
    <source>
        <strain evidence="2">FGSC A4 / ATCC 38163 / CBS 112.46 / NRRL 194 / M139</strain>
    </source>
</reference>
<dbReference type="AlphaFoldDB" id="C8VKJ3"/>
<organism evidence="1 2">
    <name type="scientific">Emericella nidulans (strain FGSC A4 / ATCC 38163 / CBS 112.46 / NRRL 194 / M139)</name>
    <name type="common">Aspergillus nidulans</name>
    <dbReference type="NCBI Taxonomy" id="227321"/>
    <lineage>
        <taxon>Eukaryota</taxon>
        <taxon>Fungi</taxon>
        <taxon>Dikarya</taxon>
        <taxon>Ascomycota</taxon>
        <taxon>Pezizomycotina</taxon>
        <taxon>Eurotiomycetes</taxon>
        <taxon>Eurotiomycetidae</taxon>
        <taxon>Eurotiales</taxon>
        <taxon>Aspergillaceae</taxon>
        <taxon>Aspergillus</taxon>
        <taxon>Aspergillus subgen. Nidulantes</taxon>
    </lineage>
</organism>
<reference evidence="2" key="1">
    <citation type="journal article" date="2005" name="Nature">
        <title>Sequencing of Aspergillus nidulans and comparative analysis with A. fumigatus and A. oryzae.</title>
        <authorList>
            <person name="Galagan J.E."/>
            <person name="Calvo S.E."/>
            <person name="Cuomo C."/>
            <person name="Ma L.J."/>
            <person name="Wortman J.R."/>
            <person name="Batzoglou S."/>
            <person name="Lee S.I."/>
            <person name="Basturkmen M."/>
            <person name="Spevak C.C."/>
            <person name="Clutterbuck J."/>
            <person name="Kapitonov V."/>
            <person name="Jurka J."/>
            <person name="Scazzocchio C."/>
            <person name="Farman M."/>
            <person name="Butler J."/>
            <person name="Purcell S."/>
            <person name="Harris S."/>
            <person name="Braus G.H."/>
            <person name="Draht O."/>
            <person name="Busch S."/>
            <person name="D'Enfert C."/>
            <person name="Bouchier C."/>
            <person name="Goldman G.H."/>
            <person name="Bell-Pedersen D."/>
            <person name="Griffiths-Jones S."/>
            <person name="Doonan J.H."/>
            <person name="Yu J."/>
            <person name="Vienken K."/>
            <person name="Pain A."/>
            <person name="Freitag M."/>
            <person name="Selker E.U."/>
            <person name="Archer D.B."/>
            <person name="Penalva M.A."/>
            <person name="Oakley B.R."/>
            <person name="Momany M."/>
            <person name="Tanaka T."/>
            <person name="Kumagai T."/>
            <person name="Asai K."/>
            <person name="Machida M."/>
            <person name="Nierman W.C."/>
            <person name="Denning D.W."/>
            <person name="Caddick M."/>
            <person name="Hynes M."/>
            <person name="Paoletti M."/>
            <person name="Fischer R."/>
            <person name="Miller B."/>
            <person name="Dyer P."/>
            <person name="Sachs M.S."/>
            <person name="Osmani S.A."/>
            <person name="Birren B.W."/>
        </authorList>
    </citation>
    <scope>NUCLEOTIDE SEQUENCE [LARGE SCALE GENOMIC DNA]</scope>
    <source>
        <strain evidence="2">FGSC A4 / ATCC 38163 / CBS 112.46 / NRRL 194 / M139</strain>
    </source>
</reference>
<keyword evidence="2" id="KW-1185">Reference proteome</keyword>
<dbReference type="Proteomes" id="UP000000560">
    <property type="component" value="Chromosome VII"/>
</dbReference>
<sequence length="52" mass="6256">MSPRRSLGDYRAQCRYNRRLRRSKGDDVHAYVRGVTRSTCRRGLRKDWCNEP</sequence>
<accession>C8VKJ3</accession>
<dbReference type="HOGENOM" id="CLU_3087214_0_0_1"/>
<dbReference type="EMBL" id="BN001307">
    <property type="protein sequence ID" value="CBF85770.1"/>
    <property type="molecule type" value="Genomic_DNA"/>
</dbReference>
<dbReference type="InParanoid" id="C8VKJ3"/>
<gene>
    <name evidence="1" type="ORF">ANIA_11319</name>
</gene>
<evidence type="ECO:0000313" key="2">
    <source>
        <dbReference type="Proteomes" id="UP000000560"/>
    </source>
</evidence>